<accession>A0A409V8D0</accession>
<dbReference type="Gene3D" id="3.40.50.150">
    <property type="entry name" value="Vaccinia Virus protein VP39"/>
    <property type="match status" value="2"/>
</dbReference>
<keyword evidence="5" id="KW-0949">S-adenosyl-L-methionine</keyword>
<dbReference type="PANTHER" id="PTHR45875">
    <property type="entry name" value="METHYLTRANSFERASE N6AMT1"/>
    <property type="match status" value="1"/>
</dbReference>
<keyword evidence="4" id="KW-0808">Transferase</keyword>
<dbReference type="PROSITE" id="PS00092">
    <property type="entry name" value="N6_MTASE"/>
    <property type="match status" value="1"/>
</dbReference>
<dbReference type="GO" id="GO:0008276">
    <property type="term" value="F:protein methyltransferase activity"/>
    <property type="evidence" value="ECO:0007669"/>
    <property type="project" value="TreeGrafter"/>
</dbReference>
<comment type="similarity">
    <text evidence="2">Belongs to the eukaryotic/archaeal PrmC-related family.</text>
</comment>
<dbReference type="GO" id="GO:0035657">
    <property type="term" value="C:eRF1 methyltransferase complex"/>
    <property type="evidence" value="ECO:0007669"/>
    <property type="project" value="TreeGrafter"/>
</dbReference>
<comment type="subcellular location">
    <subcellularLocation>
        <location evidence="1">Nucleus</location>
    </subcellularLocation>
</comment>
<evidence type="ECO:0000256" key="5">
    <source>
        <dbReference type="ARBA" id="ARBA00022691"/>
    </source>
</evidence>
<sequence>MIPTPDLSHLKKQDYDQIYEPAEDTFLLLDALEEDGENLKASNPSICLEVGSGSGCVTSFISKIIGTAVHTAIVQRLSGKVDVILFNPPYVPTSEEEVIEAQKYGNIGGAWAGGADGMQVTDVFLGRVERLLSPSGRFYLVALKENNIPKICKDMADKYGLESKIVLQRRAGREHLFIICFTRMGLQD</sequence>
<evidence type="ECO:0000256" key="2">
    <source>
        <dbReference type="ARBA" id="ARBA00006149"/>
    </source>
</evidence>
<dbReference type="FunFam" id="3.40.50.150:FF:000077">
    <property type="entry name" value="HemK methyltransferase family member 2"/>
    <property type="match status" value="1"/>
</dbReference>
<proteinExistence type="inferred from homology"/>
<dbReference type="PANTHER" id="PTHR45875:SF1">
    <property type="entry name" value="METHYLTRANSFERASE N6AMT1"/>
    <property type="match status" value="1"/>
</dbReference>
<keyword evidence="3" id="KW-0489">Methyltransferase</keyword>
<dbReference type="OrthoDB" id="406152at2759"/>
<dbReference type="GO" id="GO:0032259">
    <property type="term" value="P:methylation"/>
    <property type="evidence" value="ECO:0007669"/>
    <property type="project" value="UniProtKB-KW"/>
</dbReference>
<dbReference type="InterPro" id="IPR002052">
    <property type="entry name" value="DNA_methylase_N6_adenine_CS"/>
</dbReference>
<dbReference type="InterPro" id="IPR052190">
    <property type="entry name" value="Euk-Arch_PrmC-MTase"/>
</dbReference>
<dbReference type="AlphaFoldDB" id="A0A409V8D0"/>
<dbReference type="STRING" id="181874.A0A409V8D0"/>
<evidence type="ECO:0000256" key="1">
    <source>
        <dbReference type="ARBA" id="ARBA00004123"/>
    </source>
</evidence>
<evidence type="ECO:0008006" key="9">
    <source>
        <dbReference type="Google" id="ProtNLM"/>
    </source>
</evidence>
<dbReference type="GO" id="GO:0008757">
    <property type="term" value="F:S-adenosylmethionine-dependent methyltransferase activity"/>
    <property type="evidence" value="ECO:0007669"/>
    <property type="project" value="TreeGrafter"/>
</dbReference>
<evidence type="ECO:0000256" key="4">
    <source>
        <dbReference type="ARBA" id="ARBA00022679"/>
    </source>
</evidence>
<dbReference type="GO" id="GO:0003676">
    <property type="term" value="F:nucleic acid binding"/>
    <property type="evidence" value="ECO:0007669"/>
    <property type="project" value="InterPro"/>
</dbReference>
<gene>
    <name evidence="7" type="ORF">CVT24_000480</name>
</gene>
<dbReference type="EMBL" id="NHTK01006137">
    <property type="protein sequence ID" value="PPQ62786.1"/>
    <property type="molecule type" value="Genomic_DNA"/>
</dbReference>
<dbReference type="Proteomes" id="UP000284842">
    <property type="component" value="Unassembled WGS sequence"/>
</dbReference>
<evidence type="ECO:0000313" key="8">
    <source>
        <dbReference type="Proteomes" id="UP000284842"/>
    </source>
</evidence>
<evidence type="ECO:0000256" key="3">
    <source>
        <dbReference type="ARBA" id="ARBA00022603"/>
    </source>
</evidence>
<evidence type="ECO:0000256" key="6">
    <source>
        <dbReference type="ARBA" id="ARBA00023242"/>
    </source>
</evidence>
<dbReference type="InParanoid" id="A0A409V8D0"/>
<comment type="caution">
    <text evidence="7">The sequence shown here is derived from an EMBL/GenBank/DDBJ whole genome shotgun (WGS) entry which is preliminary data.</text>
</comment>
<keyword evidence="6" id="KW-0539">Nucleus</keyword>
<dbReference type="InterPro" id="IPR029063">
    <property type="entry name" value="SAM-dependent_MTases_sf"/>
</dbReference>
<organism evidence="7 8">
    <name type="scientific">Panaeolus cyanescens</name>
    <dbReference type="NCBI Taxonomy" id="181874"/>
    <lineage>
        <taxon>Eukaryota</taxon>
        <taxon>Fungi</taxon>
        <taxon>Dikarya</taxon>
        <taxon>Basidiomycota</taxon>
        <taxon>Agaricomycotina</taxon>
        <taxon>Agaricomycetes</taxon>
        <taxon>Agaricomycetidae</taxon>
        <taxon>Agaricales</taxon>
        <taxon>Agaricineae</taxon>
        <taxon>Galeropsidaceae</taxon>
        <taxon>Panaeolus</taxon>
    </lineage>
</organism>
<protein>
    <recommendedName>
        <fullName evidence="9">Methyltransferase small domain-containing protein</fullName>
    </recommendedName>
</protein>
<name>A0A409V8D0_9AGAR</name>
<reference evidence="7 8" key="1">
    <citation type="journal article" date="2018" name="Evol. Lett.">
        <title>Horizontal gene cluster transfer increased hallucinogenic mushroom diversity.</title>
        <authorList>
            <person name="Reynolds H.T."/>
            <person name="Vijayakumar V."/>
            <person name="Gluck-Thaler E."/>
            <person name="Korotkin H.B."/>
            <person name="Matheny P.B."/>
            <person name="Slot J.C."/>
        </authorList>
    </citation>
    <scope>NUCLEOTIDE SEQUENCE [LARGE SCALE GENOMIC DNA]</scope>
    <source>
        <strain evidence="7 8">2629</strain>
    </source>
</reference>
<dbReference type="GO" id="GO:0005634">
    <property type="term" value="C:nucleus"/>
    <property type="evidence" value="ECO:0007669"/>
    <property type="project" value="UniProtKB-SubCell"/>
</dbReference>
<dbReference type="SUPFAM" id="SSF53335">
    <property type="entry name" value="S-adenosyl-L-methionine-dependent methyltransferases"/>
    <property type="match status" value="1"/>
</dbReference>
<evidence type="ECO:0000313" key="7">
    <source>
        <dbReference type="EMBL" id="PPQ62786.1"/>
    </source>
</evidence>
<keyword evidence="8" id="KW-1185">Reference proteome</keyword>
<dbReference type="FunCoup" id="A0A409V8D0">
    <property type="interactions" value="131"/>
</dbReference>